<feature type="compositionally biased region" description="Low complexity" evidence="1">
    <location>
        <begin position="19"/>
        <end position="28"/>
    </location>
</feature>
<evidence type="ECO:0000313" key="3">
    <source>
        <dbReference type="Proteomes" id="UP000693981"/>
    </source>
</evidence>
<proteinExistence type="predicted"/>
<keyword evidence="3" id="KW-1185">Reference proteome</keyword>
<dbReference type="Proteomes" id="UP000693981">
    <property type="component" value="Unassembled WGS sequence"/>
</dbReference>
<name>A0A8T1WZ56_9STRA</name>
<organism evidence="2 3">
    <name type="scientific">Phytophthora boehmeriae</name>
    <dbReference type="NCBI Taxonomy" id="109152"/>
    <lineage>
        <taxon>Eukaryota</taxon>
        <taxon>Sar</taxon>
        <taxon>Stramenopiles</taxon>
        <taxon>Oomycota</taxon>
        <taxon>Peronosporomycetes</taxon>
        <taxon>Peronosporales</taxon>
        <taxon>Peronosporaceae</taxon>
        <taxon>Phytophthora</taxon>
    </lineage>
</organism>
<protein>
    <submittedName>
        <fullName evidence="2">Uncharacterized protein</fullName>
    </submittedName>
</protein>
<accession>A0A8T1WZ56</accession>
<gene>
    <name evidence="2" type="ORF">PHYBOEH_010578</name>
</gene>
<dbReference type="AlphaFoldDB" id="A0A8T1WZ56"/>
<dbReference type="EMBL" id="JAGDFL010000073">
    <property type="protein sequence ID" value="KAG7398736.1"/>
    <property type="molecule type" value="Genomic_DNA"/>
</dbReference>
<dbReference type="OrthoDB" id="73669at2759"/>
<evidence type="ECO:0000256" key="1">
    <source>
        <dbReference type="SAM" id="MobiDB-lite"/>
    </source>
</evidence>
<comment type="caution">
    <text evidence="2">The sequence shown here is derived from an EMBL/GenBank/DDBJ whole genome shotgun (WGS) entry which is preliminary data.</text>
</comment>
<reference evidence="2" key="1">
    <citation type="submission" date="2021-02" db="EMBL/GenBank/DDBJ databases">
        <authorList>
            <person name="Palmer J.M."/>
        </authorList>
    </citation>
    <scope>NUCLEOTIDE SEQUENCE</scope>
    <source>
        <strain evidence="2">SCRP23</strain>
    </source>
</reference>
<feature type="region of interest" description="Disordered" evidence="1">
    <location>
        <begin position="1"/>
        <end position="51"/>
    </location>
</feature>
<evidence type="ECO:0000313" key="2">
    <source>
        <dbReference type="EMBL" id="KAG7398736.1"/>
    </source>
</evidence>
<feature type="compositionally biased region" description="Basic and acidic residues" evidence="1">
    <location>
        <begin position="1"/>
        <end position="16"/>
    </location>
</feature>
<sequence length="764" mass="83843">MSSRRSWLDAETKTDEAAEPAPSRSPAAISVIDTSSEKEANGASSQAEAADVPAGSALFEFSSYTGGAPLIAIGDSNGSSGDAEGAATSSAHGASTEIFAQDVTNTPEMMNKHSDMDEKKMGRPSHPAWQYFVRGEKRNRFHHHAFCRFCAENGDDPVAIRGVSGNMIRHLQKCIYCPTEVVTQLKLLCAQKDAKNFNKKHQSQHRDVDLFLHDTSPIPKKKPKRTDAEGIVTSLRNAALRASGALGVKISSNTQDTTDVDDFMPLQLPLLSAEMNGGIAANILTKPLGYAENPASLKKPAEAIKFRLRDSVKMNAKARATQNLRHSSNDHHVPQPTPNDVTQAALNKLIATSTVSADLPWDWMWTEQSTLTFGELHSKIKPPTTELLSTMGSSSHEKQLLKMKDEQVGVTMAVSWWTAKYPKSNFVLLSLVNALGEATAWELIDMGIEDAAPEGLAEKIKANLTTLRRKGIHVINIVADTTFAFAASRLAVNSSDWANLAIPVLPCFSHLLQVLLGVVLTVSDRSMETFGEVIDLVRMFSNHRILKVLRRECGDPDAQLQVPSESSWYSFIEAIDSVRQYEDMIKIVALKVVQASSDAGRSTGISLGRSNPRKDSAGNTVDELAECGLSSGVIQTVQNSEFWENVVALSELMSPLKETYKMMTTEVEDENSTFLQSFNSTGKGKAPESNGMTAKSGNVWTKKRWISIAKQWKAHWEKETDTSDLLHSSRMLDTFNTDLTLEQIFKDKLPSRLPHDREDAVVDV</sequence>